<feature type="region of interest" description="Disordered" evidence="1">
    <location>
        <begin position="434"/>
        <end position="518"/>
    </location>
</feature>
<accession>A0A9N8EWH7</accession>
<name>A0A9N8EWH7_9STRA</name>
<dbReference type="AlphaFoldDB" id="A0A9N8EWH7"/>
<feature type="compositionally biased region" description="Polar residues" evidence="1">
    <location>
        <begin position="80"/>
        <end position="108"/>
    </location>
</feature>
<proteinExistence type="predicted"/>
<sequence>MNSRSNRATLPTIKESHLEAPPMQVKRPRGPFRPDTNNKYSINNKTTSPPAPQSSPIPTSANSTKKKKKKKKQQSKEQQLAPQQPVTSPTAIPSTQQSKQDQASLQASRQAQYLTLQQPMSPFEYSTHNKQPLRCVRIRFSWKQRSPSSWLREPHLSLESRIRLARDSAQSIIARAYRRYHAHRANLNACLARRQHLEALAKEYHRQELLAEQHRAQSIIARNYKKYKACKQAMQFMFPPWRELLNPHTGRIYYSRASNDLMYGWREIYDPYTRQIVYDHVHGMTTLWRKIIITTTDLDMAAAMRAELLTSPPTLRPTAQFATTMIGLLYFRPALRSNKPSHAPAPVATIESHDEPPVHLVPRTSPLHSNSAQRIIAQAYHQHKARQAHAAQFALTMAELLHCPPTPRPSQPLISAVPPKALPILDVPDTWEELTTSDDDSSISPNTDTIIDHDDDIQCTSTPDPTHVHLAPTTSTLPDTPICPPSPGVNSTSSSSQSSPPAPPGPPPTLASLSPTYIQPPFSPPSVAHLHRACPPPPPTCPSSPLYPDVLTLAMAEIDRLKATIETQSQHLNWSSSTNITNSAANISPNLSPSILSSYNITASSM</sequence>
<feature type="compositionally biased region" description="Low complexity" evidence="1">
    <location>
        <begin position="488"/>
        <end position="499"/>
    </location>
</feature>
<protein>
    <submittedName>
        <fullName evidence="2">Uncharacterized protein</fullName>
    </submittedName>
</protein>
<dbReference type="Proteomes" id="UP001153069">
    <property type="component" value="Unassembled WGS sequence"/>
</dbReference>
<feature type="region of interest" description="Disordered" evidence="1">
    <location>
        <begin position="341"/>
        <end position="366"/>
    </location>
</feature>
<feature type="compositionally biased region" description="Polar residues" evidence="1">
    <location>
        <begin position="35"/>
        <end position="48"/>
    </location>
</feature>
<keyword evidence="3" id="KW-1185">Reference proteome</keyword>
<comment type="caution">
    <text evidence="2">The sequence shown here is derived from an EMBL/GenBank/DDBJ whole genome shotgun (WGS) entry which is preliminary data.</text>
</comment>
<evidence type="ECO:0000313" key="3">
    <source>
        <dbReference type="Proteomes" id="UP001153069"/>
    </source>
</evidence>
<feature type="region of interest" description="Disordered" evidence="1">
    <location>
        <begin position="1"/>
        <end position="108"/>
    </location>
</feature>
<gene>
    <name evidence="2" type="ORF">SEMRO_2136_G315990.1</name>
</gene>
<organism evidence="2 3">
    <name type="scientific">Seminavis robusta</name>
    <dbReference type="NCBI Taxonomy" id="568900"/>
    <lineage>
        <taxon>Eukaryota</taxon>
        <taxon>Sar</taxon>
        <taxon>Stramenopiles</taxon>
        <taxon>Ochrophyta</taxon>
        <taxon>Bacillariophyta</taxon>
        <taxon>Bacillariophyceae</taxon>
        <taxon>Bacillariophycidae</taxon>
        <taxon>Naviculales</taxon>
        <taxon>Naviculaceae</taxon>
        <taxon>Seminavis</taxon>
    </lineage>
</organism>
<dbReference type="EMBL" id="CAICTM010002134">
    <property type="protein sequence ID" value="CAB9528048.1"/>
    <property type="molecule type" value="Genomic_DNA"/>
</dbReference>
<evidence type="ECO:0000256" key="1">
    <source>
        <dbReference type="SAM" id="MobiDB-lite"/>
    </source>
</evidence>
<evidence type="ECO:0000313" key="2">
    <source>
        <dbReference type="EMBL" id="CAB9528048.1"/>
    </source>
</evidence>
<reference evidence="2" key="1">
    <citation type="submission" date="2020-06" db="EMBL/GenBank/DDBJ databases">
        <authorList>
            <consortium name="Plant Systems Biology data submission"/>
        </authorList>
    </citation>
    <scope>NUCLEOTIDE SEQUENCE</scope>
    <source>
        <strain evidence="2">D6</strain>
    </source>
</reference>
<feature type="compositionally biased region" description="Pro residues" evidence="1">
    <location>
        <begin position="500"/>
        <end position="509"/>
    </location>
</feature>
<feature type="compositionally biased region" description="Basic residues" evidence="1">
    <location>
        <begin position="64"/>
        <end position="73"/>
    </location>
</feature>